<feature type="region of interest" description="Disordered" evidence="1">
    <location>
        <begin position="115"/>
        <end position="137"/>
    </location>
</feature>
<evidence type="ECO:0000313" key="2">
    <source>
        <dbReference type="EMBL" id="PZL76470.1"/>
    </source>
</evidence>
<dbReference type="Proteomes" id="UP000249828">
    <property type="component" value="Unassembled WGS sequence"/>
</dbReference>
<gene>
    <name evidence="2" type="ORF">CI088_02790</name>
</gene>
<organism evidence="2 3">
    <name type="scientific">Enterococcus plantarum</name>
    <dbReference type="NCBI Taxonomy" id="1077675"/>
    <lineage>
        <taxon>Bacteria</taxon>
        <taxon>Bacillati</taxon>
        <taxon>Bacillota</taxon>
        <taxon>Bacilli</taxon>
        <taxon>Lactobacillales</taxon>
        <taxon>Enterococcaceae</taxon>
        <taxon>Enterococcus</taxon>
    </lineage>
</organism>
<evidence type="ECO:0000313" key="3">
    <source>
        <dbReference type="Proteomes" id="UP000249828"/>
    </source>
</evidence>
<accession>A0A2W3ZGQ6</accession>
<name>A0A2W3ZGQ6_9ENTE</name>
<evidence type="ECO:0000256" key="1">
    <source>
        <dbReference type="SAM" id="MobiDB-lite"/>
    </source>
</evidence>
<comment type="caution">
    <text evidence="2">The sequence shown here is derived from an EMBL/GenBank/DDBJ whole genome shotgun (WGS) entry which is preliminary data.</text>
</comment>
<sequence>MGYSDKENVDIAQMEYRSYKEGDPVKINNNGTTIGYVSKVVNDKKTGEQAFIITDGDPKVQKPSEVNNVTVLYQGSTSPEKIGSQAGEVKRDWWDNNKQILNNIEKSYKKPNTIFDPTKQMKSSAKTLNSAMDKYSN</sequence>
<dbReference type="AlphaFoldDB" id="A0A2W3ZGQ6"/>
<proteinExistence type="predicted"/>
<keyword evidence="3" id="KW-1185">Reference proteome</keyword>
<dbReference type="EMBL" id="PIEU01000028">
    <property type="protein sequence ID" value="PZL76470.1"/>
    <property type="molecule type" value="Genomic_DNA"/>
</dbReference>
<protein>
    <submittedName>
        <fullName evidence="2">Uncharacterized protein</fullName>
    </submittedName>
</protein>
<reference evidence="2 3" key="1">
    <citation type="submission" date="2017-11" db="EMBL/GenBank/DDBJ databases">
        <title>Draft genome sequence of Enterococcus plantarum TRW2 strain isolated from lettuce.</title>
        <authorList>
            <person name="Kim E.B."/>
            <person name="Marco M.L."/>
            <person name="Williams T.R."/>
            <person name="You I.H."/>
        </authorList>
    </citation>
    <scope>NUCLEOTIDE SEQUENCE [LARGE SCALE GENOMIC DNA]</scope>
    <source>
        <strain evidence="2 3">TRW2</strain>
    </source>
</reference>
<feature type="compositionally biased region" description="Polar residues" evidence="1">
    <location>
        <begin position="120"/>
        <end position="137"/>
    </location>
</feature>
<feature type="non-terminal residue" evidence="2">
    <location>
        <position position="137"/>
    </location>
</feature>